<dbReference type="PANTHER" id="PTHR43649">
    <property type="entry name" value="ARABINOSE-BINDING PROTEIN-RELATED"/>
    <property type="match status" value="1"/>
</dbReference>
<keyword evidence="1" id="KW-0732">Signal</keyword>
<protein>
    <submittedName>
        <fullName evidence="2">ABC transporter substrate-binding protein</fullName>
    </submittedName>
</protein>
<dbReference type="Gene3D" id="3.40.190.10">
    <property type="entry name" value="Periplasmic binding protein-like II"/>
    <property type="match status" value="1"/>
</dbReference>
<reference evidence="2" key="1">
    <citation type="submission" date="2021-11" db="EMBL/GenBank/DDBJ databases">
        <title>Streptomyces corallinus and Kineosporia corallina sp. nov., two new coral-derived marine actinobacteria.</title>
        <authorList>
            <person name="Buangrab K."/>
            <person name="Sutthacheep M."/>
            <person name="Yeemin T."/>
            <person name="Harunari E."/>
            <person name="Igarashi Y."/>
            <person name="Sripreechasak P."/>
            <person name="Kanchanasin P."/>
            <person name="Tanasupawat S."/>
            <person name="Phongsopitanun W."/>
        </authorList>
    </citation>
    <scope>NUCLEOTIDE SEQUENCE</scope>
    <source>
        <strain evidence="2">JCM 31032</strain>
    </source>
</reference>
<organism evidence="2 3">
    <name type="scientific">Kineosporia babensis</name>
    <dbReference type="NCBI Taxonomy" id="499548"/>
    <lineage>
        <taxon>Bacteria</taxon>
        <taxon>Bacillati</taxon>
        <taxon>Actinomycetota</taxon>
        <taxon>Actinomycetes</taxon>
        <taxon>Kineosporiales</taxon>
        <taxon>Kineosporiaceae</taxon>
        <taxon>Kineosporia</taxon>
    </lineage>
</organism>
<dbReference type="InterPro" id="IPR006059">
    <property type="entry name" value="SBP"/>
</dbReference>
<dbReference type="EMBL" id="JAJOMB010000031">
    <property type="protein sequence ID" value="MCD5316534.1"/>
    <property type="molecule type" value="Genomic_DNA"/>
</dbReference>
<evidence type="ECO:0000313" key="3">
    <source>
        <dbReference type="Proteomes" id="UP001138997"/>
    </source>
</evidence>
<keyword evidence="3" id="KW-1185">Reference proteome</keyword>
<evidence type="ECO:0000256" key="1">
    <source>
        <dbReference type="SAM" id="SignalP"/>
    </source>
</evidence>
<dbReference type="InterPro" id="IPR050490">
    <property type="entry name" value="Bact_solute-bd_prot1"/>
</dbReference>
<dbReference type="PANTHER" id="PTHR43649:SF12">
    <property type="entry name" value="DIACETYLCHITOBIOSE BINDING PROTEIN DASA"/>
    <property type="match status" value="1"/>
</dbReference>
<dbReference type="Pfam" id="PF01547">
    <property type="entry name" value="SBP_bac_1"/>
    <property type="match status" value="1"/>
</dbReference>
<dbReference type="Proteomes" id="UP001138997">
    <property type="component" value="Unassembled WGS sequence"/>
</dbReference>
<evidence type="ECO:0000313" key="2">
    <source>
        <dbReference type="EMBL" id="MCD5316534.1"/>
    </source>
</evidence>
<dbReference type="RefSeq" id="WP_231449386.1">
    <property type="nucleotide sequence ID" value="NZ_JAJOMB010000031.1"/>
</dbReference>
<proteinExistence type="predicted"/>
<accession>A0A9X1NN19</accession>
<comment type="caution">
    <text evidence="2">The sequence shown here is derived from an EMBL/GenBank/DDBJ whole genome shotgun (WGS) entry which is preliminary data.</text>
</comment>
<name>A0A9X1NN19_9ACTN</name>
<gene>
    <name evidence="2" type="ORF">LR394_37120</name>
</gene>
<feature type="signal peptide" evidence="1">
    <location>
        <begin position="1"/>
        <end position="26"/>
    </location>
</feature>
<sequence length="443" mass="47687">MKSRTRKLAPRTAILAIAALATAGLAACGGDSDNGDAPAQSDSGGKITVWVDPPRVPAAQAFEKAHPEIEIEINQIDGTVGGKTLQQQFAQFNQAGKGWPDAIFFPSNDDIAWAAGAQINWAADLTELLPEVIEGYDPAVLAPCDIDERIRCLRNDAAPDVFWYNAKFFAENNYDLPTTWEEYASLAVTIAQEHPGKISGFTGDAYAPDRYLWASNCPTNARQSETEVKIALDDPNCLRAKDLLAEMYDGKALSTLGIFDADAAEVGKELVMSPGAAWWGDYLFNQTWKIPAGEMTAIEPLKWAGGSAPATGNEGGGLWGVSNHITGKQLENTLTFAEFVATDPAWQVELSTGLPAYGGAQDAWVEKQSAGEYFADNETTFAAMKAAIGYVQPDHAYMLYNTGSVWTETVVPALVDGKSMDDAWSAFSTELVNQAKAMGYTVQ</sequence>
<dbReference type="AlphaFoldDB" id="A0A9X1NN19"/>
<dbReference type="SUPFAM" id="SSF53850">
    <property type="entry name" value="Periplasmic binding protein-like II"/>
    <property type="match status" value="1"/>
</dbReference>
<dbReference type="PROSITE" id="PS51257">
    <property type="entry name" value="PROKAR_LIPOPROTEIN"/>
    <property type="match status" value="1"/>
</dbReference>
<feature type="chain" id="PRO_5040936489" evidence="1">
    <location>
        <begin position="27"/>
        <end position="443"/>
    </location>
</feature>